<dbReference type="EC" id="3.2.1.26" evidence="2"/>
<evidence type="ECO:0000256" key="1">
    <source>
        <dbReference type="ARBA" id="ARBA00009902"/>
    </source>
</evidence>
<dbReference type="PANTHER" id="PTHR43101:SF1">
    <property type="entry name" value="BETA-FRUCTOSIDASE"/>
    <property type="match status" value="1"/>
</dbReference>
<sequence>MAREGEQTMAAPPRPADPNWPIFHARPRAHWINDPCGPIVVDGRCHLFFQYNPFGAAWGNMHWGHLSSHDLVHWRQEPIALVQRPDGPDRDGVFTGCVVMDGPTPTALYTGIRPEVQCIATASPDLRAWTQETAPILLDHPPGMTLTGFRDPQVFADSNGGWEMVLGAGLEHGLGAVLLYRSMTLRDWTFEGVLYQTPHAVETDATCECPDLFQLGGRDVLLYSRARACVALLGERHDARFTVARVMRLSHGVGYAVKTMLDDQGRRVAWEWLTETRPETAYVAAGWAGVMSLPRVLTLTADGSVHVAPHPAIDALEGDTVERAGDVFSLPVGASATRAFRLRLHADLAQPGSVRLESDRLLFALTLAPSAEGCTLTCGDTRVTLDTQTALALDVLVDGSVVEVFTDGGLCVAERFYADTTTACRVSLRGGCTDARARMVLMTSASQPTTIAGGPG</sequence>
<protein>
    <recommendedName>
        <fullName evidence="2">beta-fructofuranosidase</fullName>
        <ecNumber evidence="2">3.2.1.26</ecNumber>
    </recommendedName>
</protein>
<dbReference type="InterPro" id="IPR023296">
    <property type="entry name" value="Glyco_hydro_beta-prop_sf"/>
</dbReference>
<reference evidence="8 9" key="1">
    <citation type="submission" date="2020-06" db="EMBL/GenBank/DDBJ databases">
        <title>Description of novel acetic acid bacteria.</title>
        <authorList>
            <person name="Sombolestani A."/>
        </authorList>
    </citation>
    <scope>NUCLEOTIDE SEQUENCE [LARGE SCALE GENOMIC DNA]</scope>
    <source>
        <strain evidence="8 9">LMG 27010</strain>
    </source>
</reference>
<feature type="domain" description="Glycosyl hydrolase family 32 C-terminal" evidence="7">
    <location>
        <begin position="383"/>
        <end position="422"/>
    </location>
</feature>
<evidence type="ECO:0000313" key="8">
    <source>
        <dbReference type="EMBL" id="NVN39715.1"/>
    </source>
</evidence>
<gene>
    <name evidence="8" type="ORF">HUK82_03920</name>
</gene>
<feature type="domain" description="Glycosyl hydrolase family 32 N-terminal" evidence="6">
    <location>
        <begin position="24"/>
        <end position="303"/>
    </location>
</feature>
<evidence type="ECO:0000256" key="4">
    <source>
        <dbReference type="ARBA" id="ARBA00023295"/>
    </source>
</evidence>
<dbReference type="GO" id="GO:0005975">
    <property type="term" value="P:carbohydrate metabolic process"/>
    <property type="evidence" value="ECO:0007669"/>
    <property type="project" value="InterPro"/>
</dbReference>
<comment type="caution">
    <text evidence="8">The sequence shown here is derived from an EMBL/GenBank/DDBJ whole genome shotgun (WGS) entry which is preliminary data.</text>
</comment>
<dbReference type="Pfam" id="PF08244">
    <property type="entry name" value="Glyco_hydro_32C"/>
    <property type="match status" value="1"/>
</dbReference>
<dbReference type="Gene3D" id="2.115.10.20">
    <property type="entry name" value="Glycosyl hydrolase domain, family 43"/>
    <property type="match status" value="1"/>
</dbReference>
<evidence type="ECO:0000313" key="9">
    <source>
        <dbReference type="Proteomes" id="UP000585665"/>
    </source>
</evidence>
<dbReference type="Proteomes" id="UP000585665">
    <property type="component" value="Unassembled WGS sequence"/>
</dbReference>
<dbReference type="Pfam" id="PF00251">
    <property type="entry name" value="Glyco_hydro_32N"/>
    <property type="match status" value="1"/>
</dbReference>
<dbReference type="InterPro" id="IPR013320">
    <property type="entry name" value="ConA-like_dom_sf"/>
</dbReference>
<dbReference type="EMBL" id="JABXXR010000015">
    <property type="protein sequence ID" value="NVN39715.1"/>
    <property type="molecule type" value="Genomic_DNA"/>
</dbReference>
<evidence type="ECO:0000256" key="3">
    <source>
        <dbReference type="ARBA" id="ARBA00022801"/>
    </source>
</evidence>
<dbReference type="SMART" id="SM00640">
    <property type="entry name" value="Glyco_32"/>
    <property type="match status" value="1"/>
</dbReference>
<evidence type="ECO:0000259" key="7">
    <source>
        <dbReference type="Pfam" id="PF08244"/>
    </source>
</evidence>
<comment type="similarity">
    <text evidence="1 5">Belongs to the glycosyl hydrolase 32 family.</text>
</comment>
<evidence type="ECO:0000256" key="5">
    <source>
        <dbReference type="RuleBase" id="RU362110"/>
    </source>
</evidence>
<keyword evidence="9" id="KW-1185">Reference proteome</keyword>
<evidence type="ECO:0000259" key="6">
    <source>
        <dbReference type="Pfam" id="PF00251"/>
    </source>
</evidence>
<dbReference type="Gene3D" id="2.60.120.560">
    <property type="entry name" value="Exo-inulinase, domain 1"/>
    <property type="match status" value="1"/>
</dbReference>
<dbReference type="CDD" id="cd08996">
    <property type="entry name" value="GH32_FFase"/>
    <property type="match status" value="1"/>
</dbReference>
<keyword evidence="3 5" id="KW-0378">Hydrolase</keyword>
<evidence type="ECO:0000256" key="2">
    <source>
        <dbReference type="ARBA" id="ARBA00012758"/>
    </source>
</evidence>
<dbReference type="PANTHER" id="PTHR43101">
    <property type="entry name" value="BETA-FRUCTOSIDASE"/>
    <property type="match status" value="1"/>
</dbReference>
<dbReference type="SUPFAM" id="SSF75005">
    <property type="entry name" value="Arabinanase/levansucrase/invertase"/>
    <property type="match status" value="1"/>
</dbReference>
<dbReference type="AlphaFoldDB" id="A0A850P4Z4"/>
<proteinExistence type="inferred from homology"/>
<dbReference type="SUPFAM" id="SSF49899">
    <property type="entry name" value="Concanavalin A-like lectins/glucanases"/>
    <property type="match status" value="1"/>
</dbReference>
<organism evidence="8 9">
    <name type="scientific">Ameyamaea chiangmaiensis</name>
    <dbReference type="NCBI Taxonomy" id="442969"/>
    <lineage>
        <taxon>Bacteria</taxon>
        <taxon>Pseudomonadati</taxon>
        <taxon>Pseudomonadota</taxon>
        <taxon>Alphaproteobacteria</taxon>
        <taxon>Acetobacterales</taxon>
        <taxon>Acetobacteraceae</taxon>
        <taxon>Ameyamaea</taxon>
    </lineage>
</organism>
<name>A0A850P4Z4_9PROT</name>
<dbReference type="InterPro" id="IPR001362">
    <property type="entry name" value="Glyco_hydro_32"/>
</dbReference>
<dbReference type="InterPro" id="IPR051214">
    <property type="entry name" value="GH32_Enzymes"/>
</dbReference>
<accession>A0A850P4Z4</accession>
<dbReference type="GO" id="GO:0004564">
    <property type="term" value="F:beta-fructofuranosidase activity"/>
    <property type="evidence" value="ECO:0007669"/>
    <property type="project" value="UniProtKB-EC"/>
</dbReference>
<dbReference type="InterPro" id="IPR013189">
    <property type="entry name" value="Glyco_hydro_32_C"/>
</dbReference>
<dbReference type="InterPro" id="IPR013148">
    <property type="entry name" value="Glyco_hydro_32_N"/>
</dbReference>
<keyword evidence="4 5" id="KW-0326">Glycosidase</keyword>